<keyword evidence="2" id="KW-1185">Reference proteome</keyword>
<name>A0A914UJF9_9BILA</name>
<dbReference type="Proteomes" id="UP000887566">
    <property type="component" value="Unplaced"/>
</dbReference>
<evidence type="ECO:0000313" key="3">
    <source>
        <dbReference type="WBParaSite" id="PSAMB.scaffold1037size36831.g10614.t1"/>
    </source>
</evidence>
<reference evidence="3" key="1">
    <citation type="submission" date="2022-11" db="UniProtKB">
        <authorList>
            <consortium name="WormBaseParasite"/>
        </authorList>
    </citation>
    <scope>IDENTIFICATION</scope>
</reference>
<feature type="region of interest" description="Disordered" evidence="1">
    <location>
        <begin position="39"/>
        <end position="83"/>
    </location>
</feature>
<accession>A0A914UJF9</accession>
<dbReference type="WBParaSite" id="PSAMB.scaffold1037size36831.g10614.t1">
    <property type="protein sequence ID" value="PSAMB.scaffold1037size36831.g10614.t1"/>
    <property type="gene ID" value="PSAMB.scaffold1037size36831.g10614"/>
</dbReference>
<protein>
    <submittedName>
        <fullName evidence="3">Uncharacterized protein</fullName>
    </submittedName>
</protein>
<sequence length="102" mass="11059">MHSPRANRLVTSPVLATFHKRSFEGASSGPVAYLATNRAGAPANGDRPFDGDRAIGRSSRPLQPDERTAHGENCPTCDGENKRRPYTIDASSLLFVDEESTM</sequence>
<proteinExistence type="predicted"/>
<dbReference type="AlphaFoldDB" id="A0A914UJF9"/>
<organism evidence="2 3">
    <name type="scientific">Plectus sambesii</name>
    <dbReference type="NCBI Taxonomy" id="2011161"/>
    <lineage>
        <taxon>Eukaryota</taxon>
        <taxon>Metazoa</taxon>
        <taxon>Ecdysozoa</taxon>
        <taxon>Nematoda</taxon>
        <taxon>Chromadorea</taxon>
        <taxon>Plectida</taxon>
        <taxon>Plectina</taxon>
        <taxon>Plectoidea</taxon>
        <taxon>Plectidae</taxon>
        <taxon>Plectus</taxon>
    </lineage>
</organism>
<evidence type="ECO:0000256" key="1">
    <source>
        <dbReference type="SAM" id="MobiDB-lite"/>
    </source>
</evidence>
<evidence type="ECO:0000313" key="2">
    <source>
        <dbReference type="Proteomes" id="UP000887566"/>
    </source>
</evidence>